<feature type="transmembrane region" description="Helical" evidence="1">
    <location>
        <begin position="51"/>
        <end position="73"/>
    </location>
</feature>
<feature type="domain" description="DUF7973" evidence="2">
    <location>
        <begin position="4"/>
        <end position="169"/>
    </location>
</feature>
<dbReference type="OrthoDB" id="4484645at2"/>
<organism evidence="3 4">
    <name type="scientific">Terrisporobacter othiniensis</name>
    <dbReference type="NCBI Taxonomy" id="1577792"/>
    <lineage>
        <taxon>Bacteria</taxon>
        <taxon>Bacillati</taxon>
        <taxon>Bacillota</taxon>
        <taxon>Clostridia</taxon>
        <taxon>Peptostreptococcales</taxon>
        <taxon>Peptostreptococcaceae</taxon>
        <taxon>Terrisporobacter</taxon>
    </lineage>
</organism>
<protein>
    <submittedName>
        <fullName evidence="3">Membrane protein</fullName>
    </submittedName>
</protein>
<evidence type="ECO:0000256" key="1">
    <source>
        <dbReference type="SAM" id="Phobius"/>
    </source>
</evidence>
<dbReference type="Pfam" id="PF25928">
    <property type="entry name" value="DUF7973"/>
    <property type="match status" value="2"/>
</dbReference>
<keyword evidence="1" id="KW-1133">Transmembrane helix</keyword>
<dbReference type="RefSeq" id="WP_039679535.1">
    <property type="nucleotide sequence ID" value="NZ_JWHR01000079.1"/>
</dbReference>
<feature type="transmembrane region" description="Helical" evidence="1">
    <location>
        <begin position="184"/>
        <end position="206"/>
    </location>
</feature>
<feature type="domain" description="DUF7973" evidence="2">
    <location>
        <begin position="189"/>
        <end position="304"/>
    </location>
</feature>
<reference evidence="3 4" key="1">
    <citation type="submission" date="2014-12" db="EMBL/GenBank/DDBJ databases">
        <title>Draft genome sequence of Terrisporobacter sp. 08-306576, isolated from the blood culture of a bacteremia patient.</title>
        <authorList>
            <person name="Lund L.C."/>
            <person name="Sydenham T.V."/>
            <person name="Hogh S.V."/>
            <person name="Skov M.N."/>
            <person name="Kemp M."/>
            <person name="Justesen U.S."/>
        </authorList>
    </citation>
    <scope>NUCLEOTIDE SEQUENCE [LARGE SCALE GENOMIC DNA]</scope>
    <source>
        <strain evidence="3 4">08-306576</strain>
    </source>
</reference>
<name>A0A0B3VXI3_9FIRM</name>
<accession>A0A0B3VXI3</accession>
<proteinExistence type="predicted"/>
<evidence type="ECO:0000259" key="2">
    <source>
        <dbReference type="Pfam" id="PF25928"/>
    </source>
</evidence>
<evidence type="ECO:0000313" key="4">
    <source>
        <dbReference type="Proteomes" id="UP000031189"/>
    </source>
</evidence>
<dbReference type="Proteomes" id="UP000031189">
    <property type="component" value="Unassembled WGS sequence"/>
</dbReference>
<keyword evidence="1" id="KW-0812">Transmembrane</keyword>
<feature type="transmembrane region" description="Helical" evidence="1">
    <location>
        <begin position="253"/>
        <end position="277"/>
    </location>
</feature>
<dbReference type="STRING" id="1577792.QX51_08800"/>
<gene>
    <name evidence="3" type="ORF">QX51_08800</name>
</gene>
<feature type="transmembrane region" description="Helical" evidence="1">
    <location>
        <begin position="114"/>
        <end position="134"/>
    </location>
</feature>
<keyword evidence="4" id="KW-1185">Reference proteome</keyword>
<comment type="caution">
    <text evidence="3">The sequence shown here is derived from an EMBL/GenBank/DDBJ whole genome shotgun (WGS) entry which is preliminary data.</text>
</comment>
<keyword evidence="1" id="KW-0472">Membrane</keyword>
<evidence type="ECO:0000313" key="3">
    <source>
        <dbReference type="EMBL" id="KHS57324.1"/>
    </source>
</evidence>
<sequence>MSILSLIAAFGGGTFGAALGALPAFIMTGFVALAGAGIALAGGTDALVGNLAFGSFFGPHIAFAGGVAAAAYAGRKSVTSKTGQLVSGDTVTLVEEDTFNGSDITFSLNAKGDYSVIIVGGIFGVIGYLINYLYANVIGLQTDTVAMTVATSGILARLIMGKTGLLGKYTDKGPREFISKGNELIYNIVLGLIVGVVVSYTGAVLIESGVPIDSVKGSYPILCFAISAVILIFAQFGAGVPTTHHITLPAANAFVLSGNPIVGIIVAILCSLLGDFFTKTFNSYCDSHIDPPACTIFIMTFIIFAIFA</sequence>
<dbReference type="InterPro" id="IPR058279">
    <property type="entry name" value="DUF7973"/>
</dbReference>
<dbReference type="EMBL" id="JWHR01000079">
    <property type="protein sequence ID" value="KHS57324.1"/>
    <property type="molecule type" value="Genomic_DNA"/>
</dbReference>
<feature type="transmembrane region" description="Helical" evidence="1">
    <location>
        <begin position="218"/>
        <end position="241"/>
    </location>
</feature>
<dbReference type="AlphaFoldDB" id="A0A0B3VXI3"/>
<feature type="transmembrane region" description="Helical" evidence="1">
    <location>
        <begin position="289"/>
        <end position="307"/>
    </location>
</feature>